<evidence type="ECO:0000259" key="1">
    <source>
        <dbReference type="SMART" id="SM00481"/>
    </source>
</evidence>
<reference evidence="2 3" key="1">
    <citation type="submission" date="2016-10" db="EMBL/GenBank/DDBJ databases">
        <authorList>
            <person name="de Groot N.N."/>
        </authorList>
    </citation>
    <scope>NUCLEOTIDE SEQUENCE [LARGE SCALE GENOMIC DNA]</scope>
    <source>
        <strain evidence="2 3">DSM 18978</strain>
    </source>
</reference>
<dbReference type="Pfam" id="PF02811">
    <property type="entry name" value="PHP"/>
    <property type="match status" value="1"/>
</dbReference>
<protein>
    <submittedName>
        <fullName evidence="2">Putative hydrolase</fullName>
    </submittedName>
</protein>
<dbReference type="InterPro" id="IPR016195">
    <property type="entry name" value="Pol/histidinol_Pase-like"/>
</dbReference>
<evidence type="ECO:0000313" key="2">
    <source>
        <dbReference type="EMBL" id="SCY72109.1"/>
    </source>
</evidence>
<dbReference type="GO" id="GO:0008270">
    <property type="term" value="F:zinc ion binding"/>
    <property type="evidence" value="ECO:0007669"/>
    <property type="project" value="TreeGrafter"/>
</dbReference>
<evidence type="ECO:0000313" key="3">
    <source>
        <dbReference type="Proteomes" id="UP000198636"/>
    </source>
</evidence>
<dbReference type="OrthoDB" id="9808747at2"/>
<dbReference type="SMART" id="SM00481">
    <property type="entry name" value="POLIIIAc"/>
    <property type="match status" value="1"/>
</dbReference>
<dbReference type="PANTHER" id="PTHR36928">
    <property type="entry name" value="PHOSPHATASE YCDX-RELATED"/>
    <property type="match status" value="1"/>
</dbReference>
<dbReference type="NCBIfam" id="NF006702">
    <property type="entry name" value="PRK09248.1"/>
    <property type="match status" value="1"/>
</dbReference>
<dbReference type="GO" id="GO:0042578">
    <property type="term" value="F:phosphoric ester hydrolase activity"/>
    <property type="evidence" value="ECO:0007669"/>
    <property type="project" value="TreeGrafter"/>
</dbReference>
<dbReference type="Proteomes" id="UP000198636">
    <property type="component" value="Unassembled WGS sequence"/>
</dbReference>
<dbReference type="SUPFAM" id="SSF89550">
    <property type="entry name" value="PHP domain-like"/>
    <property type="match status" value="1"/>
</dbReference>
<dbReference type="PANTHER" id="PTHR36928:SF1">
    <property type="entry name" value="PHOSPHATASE YCDX-RELATED"/>
    <property type="match status" value="1"/>
</dbReference>
<name>A0A1G5I8Z4_9FIRM</name>
<organism evidence="2 3">
    <name type="scientific">Alkaliphilus peptidifermentans DSM 18978</name>
    <dbReference type="NCBI Taxonomy" id="1120976"/>
    <lineage>
        <taxon>Bacteria</taxon>
        <taxon>Bacillati</taxon>
        <taxon>Bacillota</taxon>
        <taxon>Clostridia</taxon>
        <taxon>Peptostreptococcales</taxon>
        <taxon>Natronincolaceae</taxon>
        <taxon>Alkaliphilus</taxon>
    </lineage>
</organism>
<keyword evidence="2" id="KW-0378">Hydrolase</keyword>
<feature type="domain" description="Polymerase/histidinol phosphatase N-terminal" evidence="1">
    <location>
        <begin position="5"/>
        <end position="79"/>
    </location>
</feature>
<dbReference type="GO" id="GO:0005829">
    <property type="term" value="C:cytosol"/>
    <property type="evidence" value="ECO:0007669"/>
    <property type="project" value="TreeGrafter"/>
</dbReference>
<proteinExistence type="predicted"/>
<dbReference type="STRING" id="1120976.SAMN03080606_02264"/>
<dbReference type="EMBL" id="FMUS01000014">
    <property type="protein sequence ID" value="SCY72109.1"/>
    <property type="molecule type" value="Genomic_DNA"/>
</dbReference>
<dbReference type="RefSeq" id="WP_091543375.1">
    <property type="nucleotide sequence ID" value="NZ_FMUS01000014.1"/>
</dbReference>
<accession>A0A1G5I8Z4</accession>
<dbReference type="InterPro" id="IPR003141">
    <property type="entry name" value="Pol/His_phosphatase_N"/>
</dbReference>
<dbReference type="AlphaFoldDB" id="A0A1G5I8Z4"/>
<dbReference type="Gene3D" id="3.20.20.140">
    <property type="entry name" value="Metal-dependent hydrolases"/>
    <property type="match status" value="1"/>
</dbReference>
<dbReference type="CDD" id="cd07437">
    <property type="entry name" value="PHP_HisPPase_Ycdx_like"/>
    <property type="match status" value="1"/>
</dbReference>
<dbReference type="InterPro" id="IPR050243">
    <property type="entry name" value="PHP_phosphatase"/>
</dbReference>
<keyword evidence="3" id="KW-1185">Reference proteome</keyword>
<gene>
    <name evidence="2" type="ORF">SAMN03080606_02264</name>
</gene>
<sequence>MNFVLDVHCHSIASGHAFSTVMEMASFAASVDFQLLALTDHGPAMPGAADSLYFRNLKAIPKKIAGVEILKGVEVNILDYDGKLDLPECVLMEMDFVIASFHRPCIKPSTIEENTRVLRKLMEKPYIHMIGHPGNPSFPIDIKSLVSGAKETSTLIEINNSSLKPDSFRVGSSKNCYEILEECFSQQTPVALGSDAHIALEIGNFTMAMKMITDLNVDSNLIANTSVSLLKKVLERKSRL</sequence>
<dbReference type="InterPro" id="IPR004013">
    <property type="entry name" value="PHP_dom"/>
</dbReference>